<accession>A0A1I7X3E3</accession>
<dbReference type="AlphaFoldDB" id="A0A1I7X3E3"/>
<evidence type="ECO:0000313" key="1">
    <source>
        <dbReference type="Proteomes" id="UP000095283"/>
    </source>
</evidence>
<protein>
    <submittedName>
        <fullName evidence="2">ZP domain-containing protein</fullName>
    </submittedName>
</protein>
<dbReference type="Proteomes" id="UP000095283">
    <property type="component" value="Unplaced"/>
</dbReference>
<organism evidence="1 2">
    <name type="scientific">Heterorhabditis bacteriophora</name>
    <name type="common">Entomopathogenic nematode worm</name>
    <dbReference type="NCBI Taxonomy" id="37862"/>
    <lineage>
        <taxon>Eukaryota</taxon>
        <taxon>Metazoa</taxon>
        <taxon>Ecdysozoa</taxon>
        <taxon>Nematoda</taxon>
        <taxon>Chromadorea</taxon>
        <taxon>Rhabditida</taxon>
        <taxon>Rhabditina</taxon>
        <taxon>Rhabditomorpha</taxon>
        <taxon>Strongyloidea</taxon>
        <taxon>Heterorhabditidae</taxon>
        <taxon>Heterorhabditis</taxon>
    </lineage>
</organism>
<proteinExistence type="predicted"/>
<keyword evidence="1" id="KW-1185">Reference proteome</keyword>
<evidence type="ECO:0000313" key="2">
    <source>
        <dbReference type="WBParaSite" id="Hba_12021"/>
    </source>
</evidence>
<reference evidence="2" key="1">
    <citation type="submission" date="2016-11" db="UniProtKB">
        <authorList>
            <consortium name="WormBaseParasite"/>
        </authorList>
    </citation>
    <scope>IDENTIFICATION</scope>
</reference>
<name>A0A1I7X3E3_HETBA</name>
<sequence>MALRNSLGPMDEREGDWETRDPCGPVIMSHCTTRMDTRQFRNKWVIDQFSVQQELLQTGEYISSSSIVKCPQPKLQFRVNFTVETPEGPRGCALNKNVVTINRGGIVTASKFFSTESLRVSNIFVKYVCLFQTDCF</sequence>
<dbReference type="WBParaSite" id="Hba_12021">
    <property type="protein sequence ID" value="Hba_12021"/>
    <property type="gene ID" value="Hba_12021"/>
</dbReference>